<organism evidence="1 2">
    <name type="scientific">Macrostomum lignano</name>
    <dbReference type="NCBI Taxonomy" id="282301"/>
    <lineage>
        <taxon>Eukaryota</taxon>
        <taxon>Metazoa</taxon>
        <taxon>Spiralia</taxon>
        <taxon>Lophotrochozoa</taxon>
        <taxon>Platyhelminthes</taxon>
        <taxon>Rhabditophora</taxon>
        <taxon>Macrostomorpha</taxon>
        <taxon>Macrostomida</taxon>
        <taxon>Macrostomidae</taxon>
        <taxon>Macrostomum</taxon>
    </lineage>
</organism>
<sequence length="306" mass="32805">QRDASPSLLHGVRVRGLPWSANDTDLAEFFAPLKPCLATVARSAMVAAWAPARLPFTRPRMLRLLCSIATRSLWACRKERQKNFVDGSERAASSAAAAVQPMRSPWRLAQLRPTRAPVPQQAVLQPGLPAAALAYTGKSSCVLVSWLAAQLSWADFMQRLGPHIHTPPVWSLATPVPGIPVFMYSSLDEPPELLSPPNRPGMSESLLALGRPVPASLSELVERPRCAARFGQSIGPDLSQGEPVAWFGLFLRALKFPAASSCSRQVLLVLILSSTLGFGASRLLGVGNVRRAAEGAPDGAAGLRDI</sequence>
<dbReference type="AlphaFoldDB" id="A0A1I8F711"/>
<proteinExistence type="predicted"/>
<name>A0A1I8F711_9PLAT</name>
<dbReference type="Proteomes" id="UP000095280">
    <property type="component" value="Unplaced"/>
</dbReference>
<evidence type="ECO:0000313" key="1">
    <source>
        <dbReference type="Proteomes" id="UP000095280"/>
    </source>
</evidence>
<accession>A0A1I8F711</accession>
<protein>
    <submittedName>
        <fullName evidence="2">RRM domain-containing protein</fullName>
    </submittedName>
</protein>
<keyword evidence="1" id="KW-1185">Reference proteome</keyword>
<evidence type="ECO:0000313" key="2">
    <source>
        <dbReference type="WBParaSite" id="maker-unitig_22349-snap-gene-0.2-mRNA-1"/>
    </source>
</evidence>
<reference evidence="2" key="1">
    <citation type="submission" date="2016-11" db="UniProtKB">
        <authorList>
            <consortium name="WormBaseParasite"/>
        </authorList>
    </citation>
    <scope>IDENTIFICATION</scope>
</reference>
<dbReference type="WBParaSite" id="maker-unitig_22349-snap-gene-0.2-mRNA-1">
    <property type="protein sequence ID" value="maker-unitig_22349-snap-gene-0.2-mRNA-1"/>
    <property type="gene ID" value="maker-unitig_22349-snap-gene-0.2"/>
</dbReference>